<gene>
    <name evidence="3" type="ORF">ACFFRO_11115</name>
</gene>
<organism evidence="3 4">
    <name type="scientific">Streptomyces thermocoprophilus</name>
    <dbReference type="NCBI Taxonomy" id="78356"/>
    <lineage>
        <taxon>Bacteria</taxon>
        <taxon>Bacillati</taxon>
        <taxon>Actinomycetota</taxon>
        <taxon>Actinomycetes</taxon>
        <taxon>Kitasatosporales</taxon>
        <taxon>Streptomycetaceae</taxon>
        <taxon>Streptomyces</taxon>
    </lineage>
</organism>
<comment type="caution">
    <text evidence="3">The sequence shown here is derived from an EMBL/GenBank/DDBJ whole genome shotgun (WGS) entry which is preliminary data.</text>
</comment>
<sequence>MADVPVESVLRAVPADEVMGHVARVAAHDRYQASLGLERAAAVVADAAEAAGLTDVTVDRYNADGRAQWWSFRAPVSWTPLTARLTVHAGRDAAAPPLLALDHAGQPFTVATYSAPTPAGGVTAPLVPVTGDGPPGPAVAGAVALVDRAAYLRGSLLADLTAAGALGLITDAPWKGTGDDRERGGAGRHPDGSGQRPDGVGQHPGRIELPPDSALFGFSVTPEQFRLLASAAGRGAVVRAEVTIDRTAAMPVVSGVLPGDGSGGEIWLTAHLCHPRPSANDNASGVAALLGAAAALSRWRRADARAGTRHAIRFFWGAEFLGNAAVLHGRSRAGGGPLPEALINLDMVGEDQALCRSPFVVERPPETTPTLLAPLAEHVVDRVFAATAHSPGTWSPSPFLGFSDHALYADPSVDRPAVQFCHPADRFNHSAADSLDKVSRVEMIRATTAGAALAHTLACSGPSRAVLTDVVDRWCAAERSAAEDTVRRLGRAGTDWGRGLAAHVDRRAAALRALAAGAPVEEARALAEGRTGDDPALVGGGRPVRRAWDGPLNLRAMLGTLPPASRARLGGMIAEDKHHLSVLFNLAIRADGRRDRASVITDASYALRRPLPPDTTAVLFDALLESGWVTQG</sequence>
<keyword evidence="4" id="KW-1185">Reference proteome</keyword>
<feature type="compositionally biased region" description="Basic and acidic residues" evidence="1">
    <location>
        <begin position="177"/>
        <end position="191"/>
    </location>
</feature>
<dbReference type="EMBL" id="JBHMAR010000009">
    <property type="protein sequence ID" value="MFB9735679.1"/>
    <property type="molecule type" value="Genomic_DNA"/>
</dbReference>
<dbReference type="Pfam" id="PF04389">
    <property type="entry name" value="Peptidase_M28"/>
    <property type="match status" value="1"/>
</dbReference>
<protein>
    <submittedName>
        <fullName evidence="3">M28 family peptidase</fullName>
    </submittedName>
</protein>
<evidence type="ECO:0000256" key="1">
    <source>
        <dbReference type="SAM" id="MobiDB-lite"/>
    </source>
</evidence>
<dbReference type="SUPFAM" id="SSF53187">
    <property type="entry name" value="Zn-dependent exopeptidases"/>
    <property type="match status" value="1"/>
</dbReference>
<evidence type="ECO:0000259" key="2">
    <source>
        <dbReference type="Pfam" id="PF04389"/>
    </source>
</evidence>
<reference evidence="3 4" key="1">
    <citation type="submission" date="2024-09" db="EMBL/GenBank/DDBJ databases">
        <authorList>
            <person name="Sun Q."/>
            <person name="Mori K."/>
        </authorList>
    </citation>
    <scope>NUCLEOTIDE SEQUENCE [LARGE SCALE GENOMIC DNA]</scope>
    <source>
        <strain evidence="3 4">JCM 10918</strain>
    </source>
</reference>
<feature type="region of interest" description="Disordered" evidence="1">
    <location>
        <begin position="171"/>
        <end position="207"/>
    </location>
</feature>
<accession>A0ABV5VCX5</accession>
<evidence type="ECO:0000313" key="4">
    <source>
        <dbReference type="Proteomes" id="UP001589703"/>
    </source>
</evidence>
<evidence type="ECO:0000313" key="3">
    <source>
        <dbReference type="EMBL" id="MFB9735679.1"/>
    </source>
</evidence>
<name>A0ABV5VCX5_9ACTN</name>
<proteinExistence type="predicted"/>
<dbReference type="InterPro" id="IPR007484">
    <property type="entry name" value="Peptidase_M28"/>
</dbReference>
<dbReference type="Gene3D" id="3.40.630.10">
    <property type="entry name" value="Zn peptidases"/>
    <property type="match status" value="1"/>
</dbReference>
<dbReference type="RefSeq" id="WP_383223486.1">
    <property type="nucleotide sequence ID" value="NZ_JBHMAR010000009.1"/>
</dbReference>
<dbReference type="Proteomes" id="UP001589703">
    <property type="component" value="Unassembled WGS sequence"/>
</dbReference>
<feature type="domain" description="Peptidase M28" evidence="2">
    <location>
        <begin position="256"/>
        <end position="446"/>
    </location>
</feature>